<organism evidence="4 5">
    <name type="scientific">Kribbella soli</name>
    <dbReference type="NCBI Taxonomy" id="1124743"/>
    <lineage>
        <taxon>Bacteria</taxon>
        <taxon>Bacillati</taxon>
        <taxon>Actinomycetota</taxon>
        <taxon>Actinomycetes</taxon>
        <taxon>Propionibacteriales</taxon>
        <taxon>Kribbellaceae</taxon>
        <taxon>Kribbella</taxon>
    </lineage>
</organism>
<feature type="region of interest" description="Disordered" evidence="1">
    <location>
        <begin position="1"/>
        <end position="36"/>
    </location>
</feature>
<dbReference type="OrthoDB" id="495620at2"/>
<reference evidence="4 5" key="1">
    <citation type="submission" date="2019-02" db="EMBL/GenBank/DDBJ databases">
        <title>Kribbella capetownensis sp. nov. and Kribbella speibonae sp. nov., isolated from soil.</title>
        <authorList>
            <person name="Curtis S.M."/>
            <person name="Norton I."/>
            <person name="Everest G.J."/>
            <person name="Meyers P.R."/>
        </authorList>
    </citation>
    <scope>NUCLEOTIDE SEQUENCE [LARGE SCALE GENOMIC DNA]</scope>
    <source>
        <strain evidence="4 5">KCTC 29219</strain>
    </source>
</reference>
<feature type="domain" description="AB hydrolase-1" evidence="3">
    <location>
        <begin position="105"/>
        <end position="347"/>
    </location>
</feature>
<keyword evidence="4" id="KW-0378">Hydrolase</keyword>
<dbReference type="Proteomes" id="UP000292346">
    <property type="component" value="Unassembled WGS sequence"/>
</dbReference>
<evidence type="ECO:0000313" key="5">
    <source>
        <dbReference type="Proteomes" id="UP000292346"/>
    </source>
</evidence>
<dbReference type="EMBL" id="SJJZ01000006">
    <property type="protein sequence ID" value="TCC01707.1"/>
    <property type="molecule type" value="Genomic_DNA"/>
</dbReference>
<dbReference type="Gene3D" id="3.40.50.1820">
    <property type="entry name" value="alpha/beta hydrolase"/>
    <property type="match status" value="1"/>
</dbReference>
<dbReference type="InterPro" id="IPR029058">
    <property type="entry name" value="AB_hydrolase_fold"/>
</dbReference>
<dbReference type="PANTHER" id="PTHR43689:SF8">
    <property type="entry name" value="ALPHA_BETA-HYDROLASES SUPERFAMILY PROTEIN"/>
    <property type="match status" value="1"/>
</dbReference>
<evidence type="ECO:0000259" key="3">
    <source>
        <dbReference type="Pfam" id="PF12697"/>
    </source>
</evidence>
<keyword evidence="2" id="KW-0812">Transmembrane</keyword>
<gene>
    <name evidence="4" type="ORF">E0H45_40180</name>
</gene>
<dbReference type="InterPro" id="IPR000073">
    <property type="entry name" value="AB_hydrolase_1"/>
</dbReference>
<keyword evidence="2" id="KW-1133">Transmembrane helix</keyword>
<feature type="transmembrane region" description="Helical" evidence="2">
    <location>
        <begin position="47"/>
        <end position="69"/>
    </location>
</feature>
<evidence type="ECO:0000313" key="4">
    <source>
        <dbReference type="EMBL" id="TCC01707.1"/>
    </source>
</evidence>
<comment type="caution">
    <text evidence="4">The sequence shown here is derived from an EMBL/GenBank/DDBJ whole genome shotgun (WGS) entry which is preliminary data.</text>
</comment>
<evidence type="ECO:0000256" key="2">
    <source>
        <dbReference type="SAM" id="Phobius"/>
    </source>
</evidence>
<dbReference type="Pfam" id="PF12697">
    <property type="entry name" value="Abhydrolase_6"/>
    <property type="match status" value="1"/>
</dbReference>
<evidence type="ECO:0000256" key="1">
    <source>
        <dbReference type="SAM" id="MobiDB-lite"/>
    </source>
</evidence>
<proteinExistence type="predicted"/>
<dbReference type="PANTHER" id="PTHR43689">
    <property type="entry name" value="HYDROLASE"/>
    <property type="match status" value="1"/>
</dbReference>
<dbReference type="SUPFAM" id="SSF53474">
    <property type="entry name" value="alpha/beta-Hydrolases"/>
    <property type="match status" value="1"/>
</dbReference>
<dbReference type="AlphaFoldDB" id="A0A4R0GV39"/>
<name>A0A4R0GV39_9ACTN</name>
<keyword evidence="2" id="KW-0472">Membrane</keyword>
<accession>A0A4R0GV39</accession>
<protein>
    <submittedName>
        <fullName evidence="4">Alpha/beta hydrolase</fullName>
    </submittedName>
</protein>
<keyword evidence="5" id="KW-1185">Reference proteome</keyword>
<dbReference type="PRINTS" id="PR00111">
    <property type="entry name" value="ABHYDROLASE"/>
</dbReference>
<sequence>MPSSCARSSRNRFRAGSPSPPPQSSPSRSASSSCKRGPVKLRPVKRFLWRGFLGLLGLWLVVTAASLGYNLVTNGTAAPPPGLKYVQAGDVNTRYDTWGTSGAPVVLVHGSAESVDTWSRLVPLLATNHRVYAYDITGYGYSERKAPYTVEHLAAQLLGFLDAMHLGGPGQPRPILVGHSLGAGIAAEATLEAPDRIGGIMFLDGDGLPLPGGQAGPPRWLIVPPYRTSLFRLVLNQGWLLKKIYNNVCSPDCPEMVVDDWTRPFRQPGAEKAVWQMTAHGIPAVAPERLAKLSALKLPKAVVFGVDDTNGGNPAETATRIGAPAPTLIPNANHLTPISNPAEVAAAINALR</sequence>
<dbReference type="GO" id="GO:0016787">
    <property type="term" value="F:hydrolase activity"/>
    <property type="evidence" value="ECO:0007669"/>
    <property type="project" value="UniProtKB-KW"/>
</dbReference>